<dbReference type="Proteomes" id="UP000823914">
    <property type="component" value="Unassembled WGS sequence"/>
</dbReference>
<organism evidence="2 3">
    <name type="scientific">Candidatus Treponema excrementipullorum</name>
    <dbReference type="NCBI Taxonomy" id="2838768"/>
    <lineage>
        <taxon>Bacteria</taxon>
        <taxon>Pseudomonadati</taxon>
        <taxon>Spirochaetota</taxon>
        <taxon>Spirochaetia</taxon>
        <taxon>Spirochaetales</taxon>
        <taxon>Treponemataceae</taxon>
        <taxon>Treponema</taxon>
    </lineage>
</organism>
<evidence type="ECO:0000313" key="3">
    <source>
        <dbReference type="Proteomes" id="UP000823914"/>
    </source>
</evidence>
<dbReference type="InterPro" id="IPR053135">
    <property type="entry name" value="AKR2_Oxidoreductase"/>
</dbReference>
<name>A0A9E2L4S0_9SPIR</name>
<sequence length="254" mass="28906">MEYVALGNTNMLVSRIAFGAYGLQNLQSDDEAISLVRLAYEKGINFFDTTRSKPESEKRLGLAIQSMKREDFVITTKTISDNPKQIASDIEESLFCLQTDYVDLYQIENFSFVPQVKSTDGIFSALEKAKKAGKIRHIGYTTDSYELALEAIDIGLFETIQFPFNILLPDSCHNIPALCEKKDIGFMAMRPLCGGIVTNIPLAYGFIRQFENVVPLWGIRTEEELNQILYFEAHPPVVDEQFFKEVKEVRERFS</sequence>
<dbReference type="AlphaFoldDB" id="A0A9E2L4S0"/>
<dbReference type="SUPFAM" id="SSF51430">
    <property type="entry name" value="NAD(P)-linked oxidoreductase"/>
    <property type="match status" value="1"/>
</dbReference>
<evidence type="ECO:0000259" key="1">
    <source>
        <dbReference type="Pfam" id="PF00248"/>
    </source>
</evidence>
<comment type="caution">
    <text evidence="2">The sequence shown here is derived from an EMBL/GenBank/DDBJ whole genome shotgun (WGS) entry which is preliminary data.</text>
</comment>
<proteinExistence type="predicted"/>
<evidence type="ECO:0000313" key="2">
    <source>
        <dbReference type="EMBL" id="MBU3850872.1"/>
    </source>
</evidence>
<dbReference type="InterPro" id="IPR023210">
    <property type="entry name" value="NADP_OxRdtase_dom"/>
</dbReference>
<feature type="domain" description="NADP-dependent oxidoreductase" evidence="1">
    <location>
        <begin position="15"/>
        <end position="198"/>
    </location>
</feature>
<dbReference type="CDD" id="cd19100">
    <property type="entry name" value="AKR_unchar"/>
    <property type="match status" value="1"/>
</dbReference>
<dbReference type="InterPro" id="IPR036812">
    <property type="entry name" value="NAD(P)_OxRdtase_dom_sf"/>
</dbReference>
<accession>A0A9E2L4S0</accession>
<dbReference type="EMBL" id="JAHLFV010000226">
    <property type="protein sequence ID" value="MBU3850872.1"/>
    <property type="molecule type" value="Genomic_DNA"/>
</dbReference>
<gene>
    <name evidence="2" type="ORF">IAA16_09930</name>
</gene>
<dbReference type="Pfam" id="PF00248">
    <property type="entry name" value="Aldo_ket_red"/>
    <property type="match status" value="1"/>
</dbReference>
<reference evidence="2" key="2">
    <citation type="submission" date="2021-04" db="EMBL/GenBank/DDBJ databases">
        <authorList>
            <person name="Gilroy R."/>
        </authorList>
    </citation>
    <scope>NUCLEOTIDE SEQUENCE</scope>
    <source>
        <strain evidence="2">Gambia15-2214</strain>
    </source>
</reference>
<protein>
    <submittedName>
        <fullName evidence="2">Aldo/keto reductase</fullName>
    </submittedName>
</protein>
<dbReference type="Gene3D" id="3.20.20.100">
    <property type="entry name" value="NADP-dependent oxidoreductase domain"/>
    <property type="match status" value="1"/>
</dbReference>
<dbReference type="PANTHER" id="PTHR43312">
    <property type="entry name" value="D-THREO-ALDOSE 1-DEHYDROGENASE"/>
    <property type="match status" value="1"/>
</dbReference>
<reference evidence="2" key="1">
    <citation type="journal article" date="2021" name="PeerJ">
        <title>Extensive microbial diversity within the chicken gut microbiome revealed by metagenomics and culture.</title>
        <authorList>
            <person name="Gilroy R."/>
            <person name="Ravi A."/>
            <person name="Getino M."/>
            <person name="Pursley I."/>
            <person name="Horton D.L."/>
            <person name="Alikhan N.F."/>
            <person name="Baker D."/>
            <person name="Gharbi K."/>
            <person name="Hall N."/>
            <person name="Watson M."/>
            <person name="Adriaenssens E.M."/>
            <person name="Foster-Nyarko E."/>
            <person name="Jarju S."/>
            <person name="Secka A."/>
            <person name="Antonio M."/>
            <person name="Oren A."/>
            <person name="Chaudhuri R.R."/>
            <person name="La Ragione R."/>
            <person name="Hildebrand F."/>
            <person name="Pallen M.J."/>
        </authorList>
    </citation>
    <scope>NUCLEOTIDE SEQUENCE</scope>
    <source>
        <strain evidence="2">Gambia15-2214</strain>
    </source>
</reference>
<dbReference type="PANTHER" id="PTHR43312:SF1">
    <property type="entry name" value="NADP-DEPENDENT OXIDOREDUCTASE DOMAIN-CONTAINING PROTEIN"/>
    <property type="match status" value="1"/>
</dbReference>